<proteinExistence type="predicted"/>
<name>A0A3G5ADL2_9VIRU</name>
<sequence length="71" mass="8171">MNICKQRVSPEKAAVALNSYVDPETSYVLQDLLYTKFIENIATKKLTSADIINKMAQELKLIIDRNYPKCY</sequence>
<gene>
    <name evidence="1" type="ORF">Satyrvirus8_15</name>
</gene>
<protein>
    <submittedName>
        <fullName evidence="1">Uncharacterized protein</fullName>
    </submittedName>
</protein>
<organism evidence="1">
    <name type="scientific">Satyrvirus sp</name>
    <dbReference type="NCBI Taxonomy" id="2487771"/>
    <lineage>
        <taxon>Viruses</taxon>
        <taxon>Varidnaviria</taxon>
        <taxon>Bamfordvirae</taxon>
        <taxon>Nucleocytoviricota</taxon>
        <taxon>Megaviricetes</taxon>
        <taxon>Imitervirales</taxon>
        <taxon>Mimiviridae</taxon>
        <taxon>Megamimivirinae</taxon>
    </lineage>
</organism>
<dbReference type="EMBL" id="MK072444">
    <property type="protein sequence ID" value="AYV85257.1"/>
    <property type="molecule type" value="Genomic_DNA"/>
</dbReference>
<evidence type="ECO:0000313" key="1">
    <source>
        <dbReference type="EMBL" id="AYV85257.1"/>
    </source>
</evidence>
<accession>A0A3G5ADL2</accession>
<reference evidence="1" key="1">
    <citation type="submission" date="2018-10" db="EMBL/GenBank/DDBJ databases">
        <title>Hidden diversity of soil giant viruses.</title>
        <authorList>
            <person name="Schulz F."/>
            <person name="Alteio L."/>
            <person name="Goudeau D."/>
            <person name="Ryan E.M."/>
            <person name="Malmstrom R.R."/>
            <person name="Blanchard J."/>
            <person name="Woyke T."/>
        </authorList>
    </citation>
    <scope>NUCLEOTIDE SEQUENCE</scope>
    <source>
        <strain evidence="1">SAV1</strain>
    </source>
</reference>